<comment type="caution">
    <text evidence="2">The sequence shown here is derived from an EMBL/GenBank/DDBJ whole genome shotgun (WGS) entry which is preliminary data.</text>
</comment>
<evidence type="ECO:0000256" key="1">
    <source>
        <dbReference type="SAM" id="Phobius"/>
    </source>
</evidence>
<proteinExistence type="predicted"/>
<keyword evidence="1" id="KW-0472">Membrane</keyword>
<evidence type="ECO:0000313" key="2">
    <source>
        <dbReference type="EMBL" id="MBB4278889.1"/>
    </source>
</evidence>
<keyword evidence="1" id="KW-0812">Transmembrane</keyword>
<name>A0A7W6RUK9_9HYPH</name>
<organism evidence="2 3">
    <name type="scientific">Rhizobium mongolense</name>
    <dbReference type="NCBI Taxonomy" id="57676"/>
    <lineage>
        <taxon>Bacteria</taxon>
        <taxon>Pseudomonadati</taxon>
        <taxon>Pseudomonadota</taxon>
        <taxon>Alphaproteobacteria</taxon>
        <taxon>Hyphomicrobiales</taxon>
        <taxon>Rhizobiaceae</taxon>
        <taxon>Rhizobium/Agrobacterium group</taxon>
        <taxon>Rhizobium</taxon>
    </lineage>
</organism>
<accession>A0A7W6RUK9</accession>
<dbReference type="Proteomes" id="UP000533641">
    <property type="component" value="Unassembled WGS sequence"/>
</dbReference>
<gene>
    <name evidence="2" type="ORF">GGE12_006702</name>
</gene>
<reference evidence="2 3" key="1">
    <citation type="submission" date="2020-08" db="EMBL/GenBank/DDBJ databases">
        <title>Genomic Encyclopedia of Type Strains, Phase IV (KMG-V): Genome sequencing to study the core and pangenomes of soil and plant-associated prokaryotes.</title>
        <authorList>
            <person name="Whitman W."/>
        </authorList>
    </citation>
    <scope>NUCLEOTIDE SEQUENCE [LARGE SCALE GENOMIC DNA]</scope>
    <source>
        <strain evidence="2 3">SEMIA 402</strain>
    </source>
</reference>
<evidence type="ECO:0000313" key="3">
    <source>
        <dbReference type="Proteomes" id="UP000533641"/>
    </source>
</evidence>
<sequence>MPSTSCARKTCIRCISATSHVHAPDKSVKALALRFAAAVVVCLVFGLLLTFTVNVPMNETLAATAVPP</sequence>
<protein>
    <submittedName>
        <fullName evidence="2">Putative membrane protein</fullName>
    </submittedName>
</protein>
<keyword evidence="1" id="KW-1133">Transmembrane helix</keyword>
<dbReference type="EMBL" id="JACIGM010000022">
    <property type="protein sequence ID" value="MBB4278889.1"/>
    <property type="molecule type" value="Genomic_DNA"/>
</dbReference>
<feature type="transmembrane region" description="Helical" evidence="1">
    <location>
        <begin position="31"/>
        <end position="51"/>
    </location>
</feature>
<dbReference type="AlphaFoldDB" id="A0A7W6RUK9"/>